<dbReference type="PANTHER" id="PTHR24321:SF8">
    <property type="entry name" value="ESTRADIOL 17-BETA-DEHYDROGENASE 8-RELATED"/>
    <property type="match status" value="1"/>
</dbReference>
<dbReference type="AlphaFoldDB" id="A0A9D2EDW5"/>
<comment type="similarity">
    <text evidence="1">Belongs to the short-chain dehydrogenases/reductases (SDR) family.</text>
</comment>
<name>A0A9D2EDW5_9MICO</name>
<dbReference type="Pfam" id="PF13561">
    <property type="entry name" value="adh_short_C2"/>
    <property type="match status" value="1"/>
</dbReference>
<reference evidence="3" key="2">
    <citation type="submission" date="2021-04" db="EMBL/GenBank/DDBJ databases">
        <authorList>
            <person name="Gilroy R."/>
        </authorList>
    </citation>
    <scope>NUCLEOTIDE SEQUENCE</scope>
    <source>
        <strain evidence="3">ChiGjej4B4-7305</strain>
    </source>
</reference>
<gene>
    <name evidence="3" type="ORF">H9815_06275</name>
</gene>
<dbReference type="PRINTS" id="PR00081">
    <property type="entry name" value="GDHRDH"/>
</dbReference>
<keyword evidence="2" id="KW-0560">Oxidoreductase</keyword>
<proteinExistence type="inferred from homology"/>
<accession>A0A9D2EDW5</accession>
<dbReference type="PANTHER" id="PTHR24321">
    <property type="entry name" value="DEHYDROGENASES, SHORT CHAIN"/>
    <property type="match status" value="1"/>
</dbReference>
<dbReference type="GO" id="GO:0016491">
    <property type="term" value="F:oxidoreductase activity"/>
    <property type="evidence" value="ECO:0007669"/>
    <property type="project" value="UniProtKB-KW"/>
</dbReference>
<dbReference type="InterPro" id="IPR002347">
    <property type="entry name" value="SDR_fam"/>
</dbReference>
<dbReference type="SUPFAM" id="SSF51735">
    <property type="entry name" value="NAD(P)-binding Rossmann-fold domains"/>
    <property type="match status" value="1"/>
</dbReference>
<evidence type="ECO:0000313" key="3">
    <source>
        <dbReference type="EMBL" id="HIZ35366.1"/>
    </source>
</evidence>
<comment type="caution">
    <text evidence="3">The sequence shown here is derived from an EMBL/GenBank/DDBJ whole genome shotgun (WGS) entry which is preliminary data.</text>
</comment>
<evidence type="ECO:0000256" key="1">
    <source>
        <dbReference type="ARBA" id="ARBA00006484"/>
    </source>
</evidence>
<sequence>MELISAHTASKHGIVGLTKNAALEYSGQGVRINAMAPNAIRTPLMDVSPKEFVDGLIAPQAMKRVGEPEEVGFAVAALLSDRAGFITGVTLPVDGGCLTGA</sequence>
<dbReference type="EMBL" id="DXBY01000105">
    <property type="protein sequence ID" value="HIZ35366.1"/>
    <property type="molecule type" value="Genomic_DNA"/>
</dbReference>
<dbReference type="Gene3D" id="3.40.50.720">
    <property type="entry name" value="NAD(P)-binding Rossmann-like Domain"/>
    <property type="match status" value="1"/>
</dbReference>
<evidence type="ECO:0000256" key="2">
    <source>
        <dbReference type="ARBA" id="ARBA00023002"/>
    </source>
</evidence>
<protein>
    <submittedName>
        <fullName evidence="3">SDR family oxidoreductase</fullName>
    </submittedName>
</protein>
<dbReference type="InterPro" id="IPR036291">
    <property type="entry name" value="NAD(P)-bd_dom_sf"/>
</dbReference>
<evidence type="ECO:0000313" key="4">
    <source>
        <dbReference type="Proteomes" id="UP000824037"/>
    </source>
</evidence>
<reference evidence="3" key="1">
    <citation type="journal article" date="2021" name="PeerJ">
        <title>Extensive microbial diversity within the chicken gut microbiome revealed by metagenomics and culture.</title>
        <authorList>
            <person name="Gilroy R."/>
            <person name="Ravi A."/>
            <person name="Getino M."/>
            <person name="Pursley I."/>
            <person name="Horton D.L."/>
            <person name="Alikhan N.F."/>
            <person name="Baker D."/>
            <person name="Gharbi K."/>
            <person name="Hall N."/>
            <person name="Watson M."/>
            <person name="Adriaenssens E.M."/>
            <person name="Foster-Nyarko E."/>
            <person name="Jarju S."/>
            <person name="Secka A."/>
            <person name="Antonio M."/>
            <person name="Oren A."/>
            <person name="Chaudhuri R.R."/>
            <person name="La Ragione R."/>
            <person name="Hildebrand F."/>
            <person name="Pallen M.J."/>
        </authorList>
    </citation>
    <scope>NUCLEOTIDE SEQUENCE</scope>
    <source>
        <strain evidence="3">ChiGjej4B4-7305</strain>
    </source>
</reference>
<organism evidence="3 4">
    <name type="scientific">Candidatus Ruania gallistercoris</name>
    <dbReference type="NCBI Taxonomy" id="2838746"/>
    <lineage>
        <taxon>Bacteria</taxon>
        <taxon>Bacillati</taxon>
        <taxon>Actinomycetota</taxon>
        <taxon>Actinomycetes</taxon>
        <taxon>Micrococcales</taxon>
        <taxon>Ruaniaceae</taxon>
        <taxon>Ruania</taxon>
    </lineage>
</organism>
<dbReference type="Proteomes" id="UP000824037">
    <property type="component" value="Unassembled WGS sequence"/>
</dbReference>